<dbReference type="eggNOG" id="ENOG502S0JI">
    <property type="taxonomic scope" value="Eukaryota"/>
</dbReference>
<reference evidence="3" key="2">
    <citation type="submission" date="2010-04" db="EMBL/GenBank/DDBJ databases">
        <authorList>
            <person name="Buell R."/>
            <person name="Hamilton J."/>
            <person name="Hostetler J."/>
        </authorList>
    </citation>
    <scope>NUCLEOTIDE SEQUENCE [LARGE SCALE GENOMIC DNA]</scope>
    <source>
        <strain evidence="3">DAOM:BR144</strain>
    </source>
</reference>
<evidence type="ECO:0000313" key="2">
    <source>
        <dbReference type="EnsemblProtists" id="PYU1_T013936"/>
    </source>
</evidence>
<organism evidence="2 3">
    <name type="scientific">Globisporangium ultimum (strain ATCC 200006 / CBS 805.95 / DAOM BR144)</name>
    <name type="common">Pythium ultimum</name>
    <dbReference type="NCBI Taxonomy" id="431595"/>
    <lineage>
        <taxon>Eukaryota</taxon>
        <taxon>Sar</taxon>
        <taxon>Stramenopiles</taxon>
        <taxon>Oomycota</taxon>
        <taxon>Peronosporomycetes</taxon>
        <taxon>Pythiales</taxon>
        <taxon>Pythiaceae</taxon>
        <taxon>Globisporangium</taxon>
    </lineage>
</organism>
<dbReference type="VEuPathDB" id="FungiDB:PYU1_G013907"/>
<name>K3X9N7_GLOUD</name>
<dbReference type="InParanoid" id="K3X9N7"/>
<dbReference type="HOGENOM" id="CLU_021193_0_0_1"/>
<reference evidence="2" key="3">
    <citation type="submission" date="2015-02" db="UniProtKB">
        <authorList>
            <consortium name="EnsemblProtists"/>
        </authorList>
    </citation>
    <scope>IDENTIFICATION</scope>
    <source>
        <strain evidence="2">DAOM BR144</strain>
    </source>
</reference>
<reference evidence="3" key="1">
    <citation type="journal article" date="2010" name="Genome Biol.">
        <title>Genome sequence of the necrotrophic plant pathogen Pythium ultimum reveals original pathogenicity mechanisms and effector repertoire.</title>
        <authorList>
            <person name="Levesque C.A."/>
            <person name="Brouwer H."/>
            <person name="Cano L."/>
            <person name="Hamilton J.P."/>
            <person name="Holt C."/>
            <person name="Huitema E."/>
            <person name="Raffaele S."/>
            <person name="Robideau G.P."/>
            <person name="Thines M."/>
            <person name="Win J."/>
            <person name="Zerillo M.M."/>
            <person name="Beakes G.W."/>
            <person name="Boore J.L."/>
            <person name="Busam D."/>
            <person name="Dumas B."/>
            <person name="Ferriera S."/>
            <person name="Fuerstenberg S.I."/>
            <person name="Gachon C.M."/>
            <person name="Gaulin E."/>
            <person name="Govers F."/>
            <person name="Grenville-Briggs L."/>
            <person name="Horner N."/>
            <person name="Hostetler J."/>
            <person name="Jiang R.H."/>
            <person name="Johnson J."/>
            <person name="Krajaejun T."/>
            <person name="Lin H."/>
            <person name="Meijer H.J."/>
            <person name="Moore B."/>
            <person name="Morris P."/>
            <person name="Phuntmart V."/>
            <person name="Puiu D."/>
            <person name="Shetty J."/>
            <person name="Stajich J.E."/>
            <person name="Tripathy S."/>
            <person name="Wawra S."/>
            <person name="van West P."/>
            <person name="Whitty B.R."/>
            <person name="Coutinho P.M."/>
            <person name="Henrissat B."/>
            <person name="Martin F."/>
            <person name="Thomas P.D."/>
            <person name="Tyler B.M."/>
            <person name="De Vries R.P."/>
            <person name="Kamoun S."/>
            <person name="Yandell M."/>
            <person name="Tisserat N."/>
            <person name="Buell C.R."/>
        </authorList>
    </citation>
    <scope>NUCLEOTIDE SEQUENCE</scope>
    <source>
        <strain evidence="3">DAOM:BR144</strain>
    </source>
</reference>
<protein>
    <recommendedName>
        <fullName evidence="4">PH domain-containing protein</fullName>
    </recommendedName>
</protein>
<evidence type="ECO:0000313" key="3">
    <source>
        <dbReference type="Proteomes" id="UP000019132"/>
    </source>
</evidence>
<feature type="region of interest" description="Disordered" evidence="1">
    <location>
        <begin position="568"/>
        <end position="587"/>
    </location>
</feature>
<feature type="region of interest" description="Disordered" evidence="1">
    <location>
        <begin position="152"/>
        <end position="176"/>
    </location>
</feature>
<keyword evidence="3" id="KW-1185">Reference proteome</keyword>
<dbReference type="AlphaFoldDB" id="K3X9N7"/>
<feature type="region of interest" description="Disordered" evidence="1">
    <location>
        <begin position="1"/>
        <end position="21"/>
    </location>
</feature>
<dbReference type="Proteomes" id="UP000019132">
    <property type="component" value="Unassembled WGS sequence"/>
</dbReference>
<dbReference type="EMBL" id="GL376578">
    <property type="status" value="NOT_ANNOTATED_CDS"/>
    <property type="molecule type" value="Genomic_DNA"/>
</dbReference>
<feature type="compositionally biased region" description="Low complexity" evidence="1">
    <location>
        <begin position="569"/>
        <end position="586"/>
    </location>
</feature>
<sequence>MEPRHEANPGEEDSSLTHEGKKQYEDSLAAASEVFLNASIQLLHVQSDARQRVRQLWFTVQRLRWEGQLSDIGMELLHIELLAILKSLNMEKLDGPRHLKSGYLTLTHAPYAIGGKPPGAMAKTLFPGKQVAGQRMWCTLSEEHGKLEMTPVRDEISPRNGRAAPPAGDNGSSASTSGIASLAGLSNKFKLPTSLSWLLTDSQQGPGNPEPARTIKLHGCQVRRIQIGATRSRDGSSLPFQDPEASMTRRSHEQIQILVPIARHSPDSSSIASAFWSEASESPHESYGTFAFEVAESDGGESEIDAWMNALDRVTMFHLYMLERSIRDVQNVTQYRHVLAQHFPLCISLTWLRNRIEPLGPSQSHAGHHNQQQQMYRQQQRRSSRNLSMIQIIKDLERDKVLVDQKLITTDSSNPNRSEQDNISEVVKYIVMKVMAFGKQCEQRAKQERSARSSTNLDADMPASSLPPSVGQVPLPLHSPTNRFTKYTEAKALAFVERVLRGSSRTQSGGDIYDAISFFCQHQRVSICPVSHDACPVQMNILSDEGLGVFQIEIYVRMRFKVVEMAPMTSTDSSPSQSASSSLDPLTKVRFPPSASPFNAERESPEVGSFCSDGLKEWAVLEGTLSRQFTLGKLSEPGTVTIDYIQEQAHEDGMEA</sequence>
<feature type="region of interest" description="Disordered" evidence="1">
    <location>
        <begin position="360"/>
        <end position="384"/>
    </location>
</feature>
<dbReference type="OMA" id="AISFFCQ"/>
<evidence type="ECO:0000256" key="1">
    <source>
        <dbReference type="SAM" id="MobiDB-lite"/>
    </source>
</evidence>
<accession>K3X9N7</accession>
<evidence type="ECO:0008006" key="4">
    <source>
        <dbReference type="Google" id="ProtNLM"/>
    </source>
</evidence>
<dbReference type="EnsemblProtists" id="PYU1_T013936">
    <property type="protein sequence ID" value="PYU1_T013936"/>
    <property type="gene ID" value="PYU1_G013907"/>
</dbReference>
<feature type="region of interest" description="Disordered" evidence="1">
    <location>
        <begin position="443"/>
        <end position="475"/>
    </location>
</feature>
<proteinExistence type="predicted"/>